<evidence type="ECO:0000313" key="3">
    <source>
        <dbReference type="Proteomes" id="UP000268696"/>
    </source>
</evidence>
<accession>A0A3G7U9C8</accession>
<evidence type="ECO:0000256" key="1">
    <source>
        <dbReference type="SAM" id="Phobius"/>
    </source>
</evidence>
<organism evidence="2 3">
    <name type="scientific">Pseudomonas synxantha</name>
    <dbReference type="NCBI Taxonomy" id="47883"/>
    <lineage>
        <taxon>Bacteria</taxon>
        <taxon>Pseudomonadati</taxon>
        <taxon>Pseudomonadota</taxon>
        <taxon>Gammaproteobacteria</taxon>
        <taxon>Pseudomonadales</taxon>
        <taxon>Pseudomonadaceae</taxon>
        <taxon>Pseudomonas</taxon>
    </lineage>
</organism>
<dbReference type="AlphaFoldDB" id="A0A3G7U9C8"/>
<proteinExistence type="predicted"/>
<keyword evidence="1" id="KW-0472">Membrane</keyword>
<dbReference type="EMBL" id="CP027754">
    <property type="protein sequence ID" value="AZE55208.1"/>
    <property type="molecule type" value="Genomic_DNA"/>
</dbReference>
<keyword evidence="1" id="KW-1133">Transmembrane helix</keyword>
<evidence type="ECO:0000313" key="2">
    <source>
        <dbReference type="EMBL" id="AZE55208.1"/>
    </source>
</evidence>
<name>A0A3G7U9C8_9PSED</name>
<sequence>MSARLLGQAALRRIAGLSDSAPADALVPMFQGLLLINSLGSAISPMMTSPVMNSFGANGLSWVFALVNLCMATFFLWRRGRRPVPANPAPFTAAATLSPTGAESAA</sequence>
<protein>
    <submittedName>
        <fullName evidence="2">Putative MFS-type transporter</fullName>
    </submittedName>
</protein>
<dbReference type="Proteomes" id="UP000268696">
    <property type="component" value="Chromosome"/>
</dbReference>
<gene>
    <name evidence="2" type="ORF">C4K03_3053</name>
</gene>
<dbReference type="InterPro" id="IPR036259">
    <property type="entry name" value="MFS_trans_sf"/>
</dbReference>
<keyword evidence="1" id="KW-0812">Transmembrane</keyword>
<feature type="transmembrane region" description="Helical" evidence="1">
    <location>
        <begin position="59"/>
        <end position="77"/>
    </location>
</feature>
<reference evidence="2 3" key="1">
    <citation type="submission" date="2018-03" db="EMBL/GenBank/DDBJ databases">
        <title>Diversity of phytobeneficial traits revealed by whole-genome analysis of worldwide-isolated phenazine-producing Pseudomonas spp.</title>
        <authorList>
            <person name="Biessy A."/>
            <person name="Novinscak A."/>
            <person name="Blom J."/>
            <person name="Leger G."/>
            <person name="Thomashow L.S."/>
            <person name="Cazorla F.M."/>
            <person name="Josic D."/>
            <person name="Filion M."/>
        </authorList>
    </citation>
    <scope>NUCLEOTIDE SEQUENCE [LARGE SCALE GENOMIC DNA]</scope>
    <source>
        <strain evidence="2 3">30B</strain>
    </source>
</reference>
<dbReference type="SUPFAM" id="SSF103473">
    <property type="entry name" value="MFS general substrate transporter"/>
    <property type="match status" value="1"/>
</dbReference>